<feature type="coiled-coil region" evidence="1">
    <location>
        <begin position="15"/>
        <end position="42"/>
    </location>
</feature>
<dbReference type="EMBL" id="AGWK01000036">
    <property type="protein sequence ID" value="EHO69552.1"/>
    <property type="molecule type" value="Genomic_DNA"/>
</dbReference>
<dbReference type="eggNOG" id="ENOG50336ZP">
    <property type="taxonomic scope" value="Bacteria"/>
</dbReference>
<name>H1Q2V4_9BACT</name>
<dbReference type="PATRIC" id="fig|883158.3.peg.1245"/>
<evidence type="ECO:0000313" key="4">
    <source>
        <dbReference type="Proteomes" id="UP000016023"/>
    </source>
</evidence>
<organism evidence="3 4">
    <name type="scientific">Prevotella micans F0438</name>
    <dbReference type="NCBI Taxonomy" id="883158"/>
    <lineage>
        <taxon>Bacteria</taxon>
        <taxon>Pseudomonadati</taxon>
        <taxon>Bacteroidota</taxon>
        <taxon>Bacteroidia</taxon>
        <taxon>Bacteroidales</taxon>
        <taxon>Prevotellaceae</taxon>
        <taxon>Prevotella</taxon>
    </lineage>
</organism>
<feature type="domain" description="Helix-turn-helix" evidence="2">
    <location>
        <begin position="43"/>
        <end position="93"/>
    </location>
</feature>
<dbReference type="STRING" id="883158.HMPREF9140_01242"/>
<reference evidence="3 4" key="1">
    <citation type="submission" date="2011-12" db="EMBL/GenBank/DDBJ databases">
        <title>The Genome Sequence of Prevotella micans F0438.</title>
        <authorList>
            <consortium name="The Broad Institute Genome Sequencing Platform"/>
            <person name="Earl A."/>
            <person name="Ward D."/>
            <person name="Feldgarden M."/>
            <person name="Gevers D."/>
            <person name="Izard J."/>
            <person name="Baranova O.V."/>
            <person name="Blanton J.M."/>
            <person name="Wade W.G."/>
            <person name="Dewhirst F.E."/>
            <person name="Young S.K."/>
            <person name="Zeng Q."/>
            <person name="Gargeya S."/>
            <person name="Fitzgerald M."/>
            <person name="Haas B."/>
            <person name="Abouelleil A."/>
            <person name="Alvarado L."/>
            <person name="Arachchi H.M."/>
            <person name="Berlin A."/>
            <person name="Chapman S.B."/>
            <person name="Gearin G."/>
            <person name="Goldberg J."/>
            <person name="Griggs A."/>
            <person name="Gujja S."/>
            <person name="Hansen M."/>
            <person name="Heiman D."/>
            <person name="Howarth C."/>
            <person name="Larimer J."/>
            <person name="Lui A."/>
            <person name="MacDonald P.J.P."/>
            <person name="McCowen C."/>
            <person name="Montmayeur A."/>
            <person name="Murphy C."/>
            <person name="Neiman D."/>
            <person name="Pearson M."/>
            <person name="Priest M."/>
            <person name="Roberts A."/>
            <person name="Saif S."/>
            <person name="Shea T."/>
            <person name="Sisk P."/>
            <person name="Stolte C."/>
            <person name="Sykes S."/>
            <person name="Wortman J."/>
            <person name="Nusbaum C."/>
            <person name="Birren B."/>
        </authorList>
    </citation>
    <scope>NUCLEOTIDE SEQUENCE [LARGE SCALE GENOMIC DNA]</scope>
    <source>
        <strain evidence="3 4">F0438</strain>
    </source>
</reference>
<gene>
    <name evidence="3" type="ORF">HMPREF9140_01242</name>
</gene>
<dbReference type="Pfam" id="PF12728">
    <property type="entry name" value="HTH_17"/>
    <property type="match status" value="1"/>
</dbReference>
<sequence>MCTTVPSFDAMPQLMVSILEKLETLEQKFDALQSNNNVEADAWFSLQDLCNYLPNHPAEQTVYGWTSNRTIPFHKNGKSILFRKSEIDNWLMQTTCKSVNDIYDEARAYVANNPKGRKEVTRNHV</sequence>
<protein>
    <recommendedName>
        <fullName evidence="2">Helix-turn-helix domain-containing protein</fullName>
    </recommendedName>
</protein>
<keyword evidence="4" id="KW-1185">Reference proteome</keyword>
<dbReference type="RefSeq" id="WP_006952579.1">
    <property type="nucleotide sequence ID" value="NZ_JH594522.1"/>
</dbReference>
<accession>H1Q2V4</accession>
<evidence type="ECO:0000259" key="2">
    <source>
        <dbReference type="Pfam" id="PF12728"/>
    </source>
</evidence>
<dbReference type="InterPro" id="IPR041657">
    <property type="entry name" value="HTH_17"/>
</dbReference>
<dbReference type="HOGENOM" id="CLU_140176_0_1_10"/>
<dbReference type="Proteomes" id="UP000016023">
    <property type="component" value="Unassembled WGS sequence"/>
</dbReference>
<keyword evidence="1" id="KW-0175">Coiled coil</keyword>
<proteinExistence type="predicted"/>
<evidence type="ECO:0000313" key="3">
    <source>
        <dbReference type="EMBL" id="EHO69552.1"/>
    </source>
</evidence>
<comment type="caution">
    <text evidence="3">The sequence shown here is derived from an EMBL/GenBank/DDBJ whole genome shotgun (WGS) entry which is preliminary data.</text>
</comment>
<evidence type="ECO:0000256" key="1">
    <source>
        <dbReference type="SAM" id="Coils"/>
    </source>
</evidence>
<dbReference type="AlphaFoldDB" id="H1Q2V4"/>